<protein>
    <submittedName>
        <fullName evidence="2">Restriction endonuclease</fullName>
    </submittedName>
</protein>
<evidence type="ECO:0000313" key="5">
    <source>
        <dbReference type="Proteomes" id="UP000344571"/>
    </source>
</evidence>
<keyword evidence="2" id="KW-0255">Endonuclease</keyword>
<dbReference type="Proteomes" id="UP000243750">
    <property type="component" value="Unassembled WGS sequence"/>
</dbReference>
<keyword evidence="5" id="KW-1185">Reference proteome</keyword>
<dbReference type="EMBL" id="NWMT01000044">
    <property type="protein sequence ID" value="PCD01074.1"/>
    <property type="molecule type" value="Genomic_DNA"/>
</dbReference>
<evidence type="ECO:0000259" key="1">
    <source>
        <dbReference type="Pfam" id="PF01844"/>
    </source>
</evidence>
<dbReference type="Gene3D" id="1.10.30.50">
    <property type="match status" value="1"/>
</dbReference>
<dbReference type="Pfam" id="PF01844">
    <property type="entry name" value="HNH"/>
    <property type="match status" value="1"/>
</dbReference>
<reference evidence="2 4" key="1">
    <citation type="submission" date="2017-09" db="EMBL/GenBank/DDBJ databases">
        <title>Bacterial and phytoplankton interrelationship in Kongsfjorden, an Arctic fjord.</title>
        <authorList>
            <person name="Sinha R."/>
            <person name="Krishnan K."/>
        </authorList>
    </citation>
    <scope>NUCLEOTIDE SEQUENCE [LARGE SCALE GENOMIC DNA]</scope>
    <source>
        <strain evidence="2 4">58</strain>
    </source>
</reference>
<dbReference type="GO" id="GO:0008270">
    <property type="term" value="F:zinc ion binding"/>
    <property type="evidence" value="ECO:0007669"/>
    <property type="project" value="InterPro"/>
</dbReference>
<dbReference type="EMBL" id="CP033116">
    <property type="protein sequence ID" value="QFY55669.1"/>
    <property type="molecule type" value="Genomic_DNA"/>
</dbReference>
<name>A0AA91Z7I9_9GAMM</name>
<dbReference type="GO" id="GO:0003676">
    <property type="term" value="F:nucleic acid binding"/>
    <property type="evidence" value="ECO:0007669"/>
    <property type="project" value="InterPro"/>
</dbReference>
<keyword evidence="2" id="KW-0378">Hydrolase</keyword>
<dbReference type="GO" id="GO:0004519">
    <property type="term" value="F:endonuclease activity"/>
    <property type="evidence" value="ECO:0007669"/>
    <property type="project" value="UniProtKB-KW"/>
</dbReference>
<dbReference type="RefSeq" id="WP_096344985.1">
    <property type="nucleotide sequence ID" value="NZ_CP033116.1"/>
</dbReference>
<organism evidence="2 4">
    <name type="scientific">Halopseudomonas pelagia</name>
    <dbReference type="NCBI Taxonomy" id="553151"/>
    <lineage>
        <taxon>Bacteria</taxon>
        <taxon>Pseudomonadati</taxon>
        <taxon>Pseudomonadota</taxon>
        <taxon>Gammaproteobacteria</taxon>
        <taxon>Pseudomonadales</taxon>
        <taxon>Pseudomonadaceae</taxon>
        <taxon>Halopseudomonas</taxon>
    </lineage>
</organism>
<dbReference type="InterPro" id="IPR002711">
    <property type="entry name" value="HNH"/>
</dbReference>
<feature type="domain" description="HNH" evidence="1">
    <location>
        <begin position="50"/>
        <end position="84"/>
    </location>
</feature>
<dbReference type="AlphaFoldDB" id="A0AA91Z7I9"/>
<proteinExistence type="predicted"/>
<reference evidence="3 5" key="2">
    <citation type="submission" date="2018-10" db="EMBL/GenBank/DDBJ databases">
        <title>Complete genome sequence of Pseudomonas pelagia strain Kongs-67.</title>
        <authorList>
            <person name="Sinha R.K."/>
            <person name="Krishnan K."/>
        </authorList>
    </citation>
    <scope>NUCLEOTIDE SEQUENCE [LARGE SCALE GENOMIC DNA]</scope>
    <source>
        <strain evidence="3 5">Kongs-67</strain>
    </source>
</reference>
<dbReference type="Proteomes" id="UP000344571">
    <property type="component" value="Chromosome"/>
</dbReference>
<sequence>MANPLSKYRKSAFEKQNGHCCYCGFLMWQDSAEQFAQSHRISIAQARHFQCTAEHLKARQDGGKDARGNIAAACVRCNQLRHQRKKGREPMQYQKLVQKRLDNGRWVSIPPGSKLHRKSPPDLARLFAL</sequence>
<evidence type="ECO:0000313" key="4">
    <source>
        <dbReference type="Proteomes" id="UP000243750"/>
    </source>
</evidence>
<accession>A0AA91Z7I9</accession>
<evidence type="ECO:0000313" key="3">
    <source>
        <dbReference type="EMBL" id="QFY55669.1"/>
    </source>
</evidence>
<gene>
    <name evidence="2" type="ORF">CO192_02210</name>
    <name evidence="3" type="ORF">EAO82_04350</name>
</gene>
<evidence type="ECO:0000313" key="2">
    <source>
        <dbReference type="EMBL" id="PCD01074.1"/>
    </source>
</evidence>
<keyword evidence="2" id="KW-0540">Nuclease</keyword>